<accession>A0A934UP85</accession>
<dbReference type="SUPFAM" id="SSF56954">
    <property type="entry name" value="Outer membrane efflux proteins (OEP)"/>
    <property type="match status" value="1"/>
</dbReference>
<keyword evidence="5" id="KW-1185">Reference proteome</keyword>
<feature type="coiled-coil region" evidence="3">
    <location>
        <begin position="355"/>
        <end position="382"/>
    </location>
</feature>
<dbReference type="GO" id="GO:0005886">
    <property type="term" value="C:plasma membrane"/>
    <property type="evidence" value="ECO:0007669"/>
    <property type="project" value="UniProtKB-SubCell"/>
</dbReference>
<dbReference type="PANTHER" id="PTHR30203:SF29">
    <property type="entry name" value="PROTEIN CYAE"/>
    <property type="match status" value="1"/>
</dbReference>
<dbReference type="GO" id="GO:0015562">
    <property type="term" value="F:efflux transmembrane transporter activity"/>
    <property type="evidence" value="ECO:0007669"/>
    <property type="project" value="InterPro"/>
</dbReference>
<dbReference type="AlphaFoldDB" id="A0A934UP85"/>
<sequence>MLSLLLAACAGGPALPPARPVAELAPAQWQAPLPHGGQPAQLARWWQSFDDPALARVVEAAQAASPTVAQARSRIAAAQVQRTGANATLLPRLDGTVSATRGISDPVTFQAPATTVQAGLQASWEADVFGRLRDDRSAADERLLGARAGWHEARVSVAAEAATSWFSLRTCGAIEQVAAADAASRAETARLTRLAADAGFQAPATAALAEASAAQGRMQLEQQRARCTSERKALVALTGIAEDTLAAWARDTHALPAPPNLEALPARVLAQRPDVYSAERNLLAAAADVGSADASRFPRLTLTGNVSRARFSSGSVDMTLNTWSLGPLAVTLPIFDGGVIAANRDAARVRYDEALLAYQARVRQAVREIEEALVNLESTRLREADAQRAVQGFRASLAAAESRWRTGLGSLIELEDQRRQALAAQNALVLLQQERAAALVALYRAAGGGWPPDDALATAPIPETR</sequence>
<dbReference type="PANTHER" id="PTHR30203">
    <property type="entry name" value="OUTER MEMBRANE CATION EFFLUX PROTEIN"/>
    <property type="match status" value="1"/>
</dbReference>
<comment type="caution">
    <text evidence="4">The sequence shown here is derived from an EMBL/GenBank/DDBJ whole genome shotgun (WGS) entry which is preliminary data.</text>
</comment>
<evidence type="ECO:0000313" key="4">
    <source>
        <dbReference type="EMBL" id="MBK0391254.1"/>
    </source>
</evidence>
<dbReference type="NCBIfam" id="TIGR01845">
    <property type="entry name" value="outer_NodT"/>
    <property type="match status" value="1"/>
</dbReference>
<evidence type="ECO:0000256" key="2">
    <source>
        <dbReference type="RuleBase" id="RU362097"/>
    </source>
</evidence>
<evidence type="ECO:0000256" key="1">
    <source>
        <dbReference type="ARBA" id="ARBA00007613"/>
    </source>
</evidence>
<keyword evidence="2" id="KW-0472">Membrane</keyword>
<dbReference type="EMBL" id="JAEDAO010000001">
    <property type="protein sequence ID" value="MBK0391254.1"/>
    <property type="molecule type" value="Genomic_DNA"/>
</dbReference>
<name>A0A934UP85_9BURK</name>
<keyword evidence="2" id="KW-0564">Palmitate</keyword>
<dbReference type="Proteomes" id="UP000617041">
    <property type="component" value="Unassembled WGS sequence"/>
</dbReference>
<comment type="similarity">
    <text evidence="1 2">Belongs to the outer membrane factor (OMF) (TC 1.B.17) family.</text>
</comment>
<dbReference type="Gene3D" id="1.20.1600.10">
    <property type="entry name" value="Outer membrane efflux proteins (OEP)"/>
    <property type="match status" value="1"/>
</dbReference>
<keyword evidence="2" id="KW-0812">Transmembrane</keyword>
<organism evidence="4 5">
    <name type="scientific">Ramlibacter algicola</name>
    <dbReference type="NCBI Taxonomy" id="2795217"/>
    <lineage>
        <taxon>Bacteria</taxon>
        <taxon>Pseudomonadati</taxon>
        <taxon>Pseudomonadota</taxon>
        <taxon>Betaproteobacteria</taxon>
        <taxon>Burkholderiales</taxon>
        <taxon>Comamonadaceae</taxon>
        <taxon>Ramlibacter</taxon>
    </lineage>
</organism>
<keyword evidence="2" id="KW-1134">Transmembrane beta strand</keyword>
<protein>
    <submittedName>
        <fullName evidence="4">Efflux transporter outer membrane subunit</fullName>
    </submittedName>
</protein>
<keyword evidence="3" id="KW-0175">Coiled coil</keyword>
<reference evidence="4" key="1">
    <citation type="submission" date="2020-12" db="EMBL/GenBank/DDBJ databases">
        <title>Ramlibacter sp. nov., isolated from a freshwater alga, Cryptomonas.</title>
        <authorList>
            <person name="Kim H.M."/>
            <person name="Jeon C.O."/>
        </authorList>
    </citation>
    <scope>NUCLEOTIDE SEQUENCE</scope>
    <source>
        <strain evidence="4">CrO1</strain>
    </source>
</reference>
<evidence type="ECO:0000256" key="3">
    <source>
        <dbReference type="SAM" id="Coils"/>
    </source>
</evidence>
<evidence type="ECO:0000313" key="5">
    <source>
        <dbReference type="Proteomes" id="UP000617041"/>
    </source>
</evidence>
<gene>
    <name evidence="4" type="ORF">I8E28_01505</name>
</gene>
<comment type="subcellular location">
    <subcellularLocation>
        <location evidence="2">Cell membrane</location>
        <topology evidence="2">Lipid-anchor</topology>
    </subcellularLocation>
</comment>
<dbReference type="InterPro" id="IPR010131">
    <property type="entry name" value="MdtP/NodT-like"/>
</dbReference>
<proteinExistence type="inferred from homology"/>
<dbReference type="Pfam" id="PF02321">
    <property type="entry name" value="OEP"/>
    <property type="match status" value="2"/>
</dbReference>
<dbReference type="Gene3D" id="2.20.200.10">
    <property type="entry name" value="Outer membrane efflux proteins (OEP)"/>
    <property type="match status" value="1"/>
</dbReference>
<keyword evidence="2" id="KW-0449">Lipoprotein</keyword>
<dbReference type="InterPro" id="IPR003423">
    <property type="entry name" value="OMP_efflux"/>
</dbReference>